<dbReference type="STRING" id="1076256.A0A2H3BRG8"/>
<dbReference type="Gene3D" id="3.60.110.10">
    <property type="entry name" value="Carbon-nitrogen hydrolase"/>
    <property type="match status" value="2"/>
</dbReference>
<evidence type="ECO:0000259" key="3">
    <source>
        <dbReference type="PROSITE" id="PS50263"/>
    </source>
</evidence>
<dbReference type="Proteomes" id="UP000218334">
    <property type="component" value="Unassembled WGS sequence"/>
</dbReference>
<name>A0A2H3BRG8_9AGAR</name>
<proteinExistence type="inferred from homology"/>
<dbReference type="Pfam" id="PF00795">
    <property type="entry name" value="CN_hydrolase"/>
    <property type="match status" value="1"/>
</dbReference>
<protein>
    <submittedName>
        <fullName evidence="4">Carbon-nitrogen hydrolase</fullName>
    </submittedName>
</protein>
<dbReference type="InterPro" id="IPR036526">
    <property type="entry name" value="C-N_Hydrolase_sf"/>
</dbReference>
<dbReference type="AlphaFoldDB" id="A0A2H3BRG8"/>
<gene>
    <name evidence="4" type="ORF">ARMSODRAFT_1015047</name>
</gene>
<dbReference type="PROSITE" id="PS50263">
    <property type="entry name" value="CN_HYDROLASE"/>
    <property type="match status" value="1"/>
</dbReference>
<evidence type="ECO:0000313" key="4">
    <source>
        <dbReference type="EMBL" id="PBK73491.1"/>
    </source>
</evidence>
<dbReference type="EMBL" id="KZ293420">
    <property type="protein sequence ID" value="PBK73491.1"/>
    <property type="molecule type" value="Genomic_DNA"/>
</dbReference>
<accession>A0A2H3BRG8</accession>
<dbReference type="PANTHER" id="PTHR46044">
    <property type="entry name" value="NITRILASE"/>
    <property type="match status" value="1"/>
</dbReference>
<sequence length="296" mass="32114">MSLSLNPPNTDTTKFKVAAVQGEPAWCDLQGGVDKTIRIIREASSEGAKSSVFPSSSFQPIVKDYHANALSIHSPEMNRIQDAVHEADVTVVLGFAEHAGGSLYIAQVTITPDGKMANHRRKLKATHYEKTIFGDGNAVVKTHMYARYPQLFVASWPAAFPPHTGGSPYSCSSEACTRMSQFVAIEGGCFRIVASTVISEKGAERMKLVGFPWFKFPGGGFSVIYGPDGSALTEPVDADAEVIIYADISLDKIAENKIVADIMGNYSRFDLLSTAVHSRKQVPVTYADGEDFLKKD</sequence>
<keyword evidence="2 4" id="KW-0378">Hydrolase</keyword>
<comment type="similarity">
    <text evidence="1">Belongs to the carbon-nitrogen hydrolase superfamily. Nitrilase family.</text>
</comment>
<dbReference type="SUPFAM" id="SSF56317">
    <property type="entry name" value="Carbon-nitrogen hydrolase"/>
    <property type="match status" value="1"/>
</dbReference>
<dbReference type="InterPro" id="IPR044149">
    <property type="entry name" value="Nitrilases_CHs"/>
</dbReference>
<evidence type="ECO:0000256" key="1">
    <source>
        <dbReference type="ARBA" id="ARBA00008129"/>
    </source>
</evidence>
<evidence type="ECO:0000313" key="5">
    <source>
        <dbReference type="Proteomes" id="UP000218334"/>
    </source>
</evidence>
<reference evidence="5" key="1">
    <citation type="journal article" date="2017" name="Nat. Ecol. Evol.">
        <title>Genome expansion and lineage-specific genetic innovations in the forest pathogenic fungi Armillaria.</title>
        <authorList>
            <person name="Sipos G."/>
            <person name="Prasanna A.N."/>
            <person name="Walter M.C."/>
            <person name="O'Connor E."/>
            <person name="Balint B."/>
            <person name="Krizsan K."/>
            <person name="Kiss B."/>
            <person name="Hess J."/>
            <person name="Varga T."/>
            <person name="Slot J."/>
            <person name="Riley R."/>
            <person name="Boka B."/>
            <person name="Rigling D."/>
            <person name="Barry K."/>
            <person name="Lee J."/>
            <person name="Mihaltcheva S."/>
            <person name="LaButti K."/>
            <person name="Lipzen A."/>
            <person name="Waldron R."/>
            <person name="Moloney N.M."/>
            <person name="Sperisen C."/>
            <person name="Kredics L."/>
            <person name="Vagvoelgyi C."/>
            <person name="Patrignani A."/>
            <person name="Fitzpatrick D."/>
            <person name="Nagy I."/>
            <person name="Doyle S."/>
            <person name="Anderson J.B."/>
            <person name="Grigoriev I.V."/>
            <person name="Gueldener U."/>
            <person name="Muensterkoetter M."/>
            <person name="Nagy L.G."/>
        </authorList>
    </citation>
    <scope>NUCLEOTIDE SEQUENCE [LARGE SCALE GENOMIC DNA]</scope>
    <source>
        <strain evidence="5">28-4</strain>
    </source>
</reference>
<dbReference type="GO" id="GO:0016787">
    <property type="term" value="F:hydrolase activity"/>
    <property type="evidence" value="ECO:0007669"/>
    <property type="project" value="UniProtKB-KW"/>
</dbReference>
<feature type="domain" description="CN hydrolase" evidence="3">
    <location>
        <begin position="15"/>
        <end position="250"/>
    </location>
</feature>
<dbReference type="InterPro" id="IPR003010">
    <property type="entry name" value="C-N_Hydrolase"/>
</dbReference>
<dbReference type="PANTHER" id="PTHR46044:SF14">
    <property type="entry name" value="ARYLACETONITRILASE"/>
    <property type="match status" value="1"/>
</dbReference>
<keyword evidence="5" id="KW-1185">Reference proteome</keyword>
<evidence type="ECO:0000256" key="2">
    <source>
        <dbReference type="ARBA" id="ARBA00022801"/>
    </source>
</evidence>
<organism evidence="4 5">
    <name type="scientific">Armillaria solidipes</name>
    <dbReference type="NCBI Taxonomy" id="1076256"/>
    <lineage>
        <taxon>Eukaryota</taxon>
        <taxon>Fungi</taxon>
        <taxon>Dikarya</taxon>
        <taxon>Basidiomycota</taxon>
        <taxon>Agaricomycotina</taxon>
        <taxon>Agaricomycetes</taxon>
        <taxon>Agaricomycetidae</taxon>
        <taxon>Agaricales</taxon>
        <taxon>Marasmiineae</taxon>
        <taxon>Physalacriaceae</taxon>
        <taxon>Armillaria</taxon>
    </lineage>
</organism>